<dbReference type="EMBL" id="LAZR01009841">
    <property type="protein sequence ID" value="KKM70316.1"/>
    <property type="molecule type" value="Genomic_DNA"/>
</dbReference>
<keyword evidence="1" id="KW-1133">Transmembrane helix</keyword>
<feature type="transmembrane region" description="Helical" evidence="1">
    <location>
        <begin position="23"/>
        <end position="43"/>
    </location>
</feature>
<evidence type="ECO:0000256" key="1">
    <source>
        <dbReference type="SAM" id="Phobius"/>
    </source>
</evidence>
<comment type="caution">
    <text evidence="2">The sequence shown here is derived from an EMBL/GenBank/DDBJ whole genome shotgun (WGS) entry which is preliminary data.</text>
</comment>
<sequence>MSTRYGIPCIKLPNGEHIQPGRIVRFLAGIAVIVALMAGWIEAHDKIELGMWIGLALLLIDPALITTAVSAVRAVKNGKTK</sequence>
<evidence type="ECO:0000313" key="2">
    <source>
        <dbReference type="EMBL" id="KKM70316.1"/>
    </source>
</evidence>
<keyword evidence="1" id="KW-0472">Membrane</keyword>
<feature type="transmembrane region" description="Helical" evidence="1">
    <location>
        <begin position="49"/>
        <end position="72"/>
    </location>
</feature>
<gene>
    <name evidence="2" type="ORF">LCGC14_1442040</name>
</gene>
<name>A0A0F9K6P6_9ZZZZ</name>
<protein>
    <submittedName>
        <fullName evidence="2">Uncharacterized protein</fullName>
    </submittedName>
</protein>
<proteinExistence type="predicted"/>
<reference evidence="2" key="1">
    <citation type="journal article" date="2015" name="Nature">
        <title>Complex archaea that bridge the gap between prokaryotes and eukaryotes.</title>
        <authorList>
            <person name="Spang A."/>
            <person name="Saw J.H."/>
            <person name="Jorgensen S.L."/>
            <person name="Zaremba-Niedzwiedzka K."/>
            <person name="Martijn J."/>
            <person name="Lind A.E."/>
            <person name="van Eijk R."/>
            <person name="Schleper C."/>
            <person name="Guy L."/>
            <person name="Ettema T.J."/>
        </authorList>
    </citation>
    <scope>NUCLEOTIDE SEQUENCE</scope>
</reference>
<dbReference type="AlphaFoldDB" id="A0A0F9K6P6"/>
<keyword evidence="1" id="KW-0812">Transmembrane</keyword>
<accession>A0A0F9K6P6</accession>
<organism evidence="2">
    <name type="scientific">marine sediment metagenome</name>
    <dbReference type="NCBI Taxonomy" id="412755"/>
    <lineage>
        <taxon>unclassified sequences</taxon>
        <taxon>metagenomes</taxon>
        <taxon>ecological metagenomes</taxon>
    </lineage>
</organism>